<reference evidence="1" key="1">
    <citation type="submission" date="2021-01" db="EMBL/GenBank/DDBJ databases">
        <authorList>
            <person name="Corre E."/>
            <person name="Pelletier E."/>
            <person name="Niang G."/>
            <person name="Scheremetjew M."/>
            <person name="Finn R."/>
            <person name="Kale V."/>
            <person name="Holt S."/>
            <person name="Cochrane G."/>
            <person name="Meng A."/>
            <person name="Brown T."/>
            <person name="Cohen L."/>
        </authorList>
    </citation>
    <scope>NUCLEOTIDE SEQUENCE</scope>
    <source>
        <strain evidence="1">Isolate 1302-5</strain>
    </source>
</reference>
<gene>
    <name evidence="1" type="ORF">OAUR00152_LOCUS40647</name>
</gene>
<name>A0A7S4K7Q0_9STRA</name>
<protein>
    <submittedName>
        <fullName evidence="1">Uncharacterized protein</fullName>
    </submittedName>
</protein>
<proteinExistence type="predicted"/>
<accession>A0A7S4K7Q0</accession>
<sequence length="130" mass="14856">MPNAPLQRYVRASGGDSVRDGTEQSECHSPSSFGVRHLSSCCEQQQVCARRRCRLREVDARVLRNARWIESKCRSLTVCFSRIHILGRYSALPFALPFNSAEGESRFLARDCLRDAFARMFLTFLDYASM</sequence>
<organism evidence="1">
    <name type="scientific">Odontella aurita</name>
    <dbReference type="NCBI Taxonomy" id="265563"/>
    <lineage>
        <taxon>Eukaryota</taxon>
        <taxon>Sar</taxon>
        <taxon>Stramenopiles</taxon>
        <taxon>Ochrophyta</taxon>
        <taxon>Bacillariophyta</taxon>
        <taxon>Mediophyceae</taxon>
        <taxon>Biddulphiophycidae</taxon>
        <taxon>Eupodiscales</taxon>
        <taxon>Odontellaceae</taxon>
        <taxon>Odontella</taxon>
    </lineage>
</organism>
<dbReference type="AlphaFoldDB" id="A0A7S4K7Q0"/>
<evidence type="ECO:0000313" key="1">
    <source>
        <dbReference type="EMBL" id="CAE2286453.1"/>
    </source>
</evidence>
<dbReference type="EMBL" id="HBKQ01059558">
    <property type="protein sequence ID" value="CAE2286453.1"/>
    <property type="molecule type" value="Transcribed_RNA"/>
</dbReference>